<keyword evidence="1" id="KW-0732">Signal</keyword>
<comment type="caution">
    <text evidence="6">The sequence shown here is derived from an EMBL/GenBank/DDBJ whole genome shotgun (WGS) entry which is preliminary data.</text>
</comment>
<dbReference type="AlphaFoldDB" id="A6FY14"/>
<name>A6FY14_9BACT</name>
<evidence type="ECO:0000259" key="5">
    <source>
        <dbReference type="PROSITE" id="PS51406"/>
    </source>
</evidence>
<dbReference type="NCBIfam" id="NF040941">
    <property type="entry name" value="GGGWT_bact"/>
    <property type="match status" value="1"/>
</dbReference>
<dbReference type="Gene3D" id="3.90.215.10">
    <property type="entry name" value="Gamma Fibrinogen, chain A, domain 1"/>
    <property type="match status" value="1"/>
</dbReference>
<dbReference type="STRING" id="391625.PPSIR1_39420"/>
<dbReference type="SUPFAM" id="SSF56496">
    <property type="entry name" value="Fibrinogen C-terminal domain-like"/>
    <property type="match status" value="1"/>
</dbReference>
<dbReference type="InterPro" id="IPR002181">
    <property type="entry name" value="Fibrinogen_a/b/g_C_dom"/>
</dbReference>
<feature type="domain" description="Fibrinogen C-terminal" evidence="5">
    <location>
        <begin position="232"/>
        <end position="294"/>
    </location>
</feature>
<accession>A6FY14</accession>
<proteinExistence type="predicted"/>
<dbReference type="PROSITE" id="PS51257">
    <property type="entry name" value="PROKAR_LIPOPROTEIN"/>
    <property type="match status" value="1"/>
</dbReference>
<organism evidence="6 7">
    <name type="scientific">Plesiocystis pacifica SIR-1</name>
    <dbReference type="NCBI Taxonomy" id="391625"/>
    <lineage>
        <taxon>Bacteria</taxon>
        <taxon>Pseudomonadati</taxon>
        <taxon>Myxococcota</taxon>
        <taxon>Polyangia</taxon>
        <taxon>Nannocystales</taxon>
        <taxon>Nannocystaceae</taxon>
        <taxon>Plesiocystis</taxon>
    </lineage>
</organism>
<dbReference type="InterPro" id="IPR014716">
    <property type="entry name" value="Fibrinogen_a/b/g_C_1"/>
</dbReference>
<dbReference type="NCBIfam" id="TIGR02232">
    <property type="entry name" value="myxo_disulf_rpt"/>
    <property type="match status" value="1"/>
</dbReference>
<keyword evidence="3" id="KW-1015">Disulfide bond</keyword>
<evidence type="ECO:0000256" key="2">
    <source>
        <dbReference type="ARBA" id="ARBA00022737"/>
    </source>
</evidence>
<feature type="compositionally biased region" description="Acidic residues" evidence="4">
    <location>
        <begin position="43"/>
        <end position="56"/>
    </location>
</feature>
<dbReference type="Pfam" id="PF00147">
    <property type="entry name" value="Fibrinogen_C"/>
    <property type="match status" value="1"/>
</dbReference>
<dbReference type="eggNOG" id="COG5184">
    <property type="taxonomic scope" value="Bacteria"/>
</dbReference>
<evidence type="ECO:0000313" key="6">
    <source>
        <dbReference type="EMBL" id="EDM81393.1"/>
    </source>
</evidence>
<dbReference type="EMBL" id="ABCS01000003">
    <property type="protein sequence ID" value="EDM81393.1"/>
    <property type="molecule type" value="Genomic_DNA"/>
</dbReference>
<evidence type="ECO:0000256" key="1">
    <source>
        <dbReference type="ARBA" id="ARBA00022729"/>
    </source>
</evidence>
<feature type="compositionally biased region" description="Polar residues" evidence="4">
    <location>
        <begin position="19"/>
        <end position="39"/>
    </location>
</feature>
<keyword evidence="2" id="KW-0677">Repeat</keyword>
<evidence type="ECO:0000313" key="7">
    <source>
        <dbReference type="Proteomes" id="UP000005801"/>
    </source>
</evidence>
<evidence type="ECO:0000256" key="3">
    <source>
        <dbReference type="ARBA" id="ARBA00023157"/>
    </source>
</evidence>
<keyword evidence="6" id="KW-0449">Lipoprotein</keyword>
<feature type="region of interest" description="Disordered" evidence="4">
    <location>
        <begin position="19"/>
        <end position="96"/>
    </location>
</feature>
<evidence type="ECO:0000256" key="4">
    <source>
        <dbReference type="SAM" id="MobiDB-lite"/>
    </source>
</evidence>
<dbReference type="InterPro" id="IPR036056">
    <property type="entry name" value="Fibrinogen-like_C"/>
</dbReference>
<sequence length="483" mass="50278">MDWRRLSPSLCLLVGLTACPSSETDEGSTTFSDVGNTDADTTTGDDEVGTETESGETGETTETGTEETTTEESTETSVGECGDGQVDGNEECDNGAENAEDAECTPECTLATCGDGYVYTADEECDDAGESATCDADCTAVMCGDGVVNAAAGEACDDEVESATCNADCSASTCGDGILNVTAGEECDDANDDNTDDCVMGCLGATCGDGYLWEGNEVCDDGNTDETDGCLSICVAALPSCQAWLDAVPDSTSGPYTIDPDGDGGVDPFEVFCDMETDGGGWTLILNRVVDSDNTGQPDLDATLGTPDALRQTNWQFDIGLFWTDATEVAFADKENASCEDCTIGDYDAAIKVPRPNAAAWSKSCVGTSASVTGTKLVGTPGNTNTFQCAASLGWGNCSGNVCHYGTHNTNTASNGAWSQNQWNEMHFPSTYSSYASYGNYANPPSAWCRSCGGGLPEVLNSSATCCGNTNNNARSRWTIWVR</sequence>
<dbReference type="OrthoDB" id="5494230at2"/>
<reference evidence="6 7" key="1">
    <citation type="submission" date="2007-06" db="EMBL/GenBank/DDBJ databases">
        <authorList>
            <person name="Shimkets L."/>
            <person name="Ferriera S."/>
            <person name="Johnson J."/>
            <person name="Kravitz S."/>
            <person name="Beeson K."/>
            <person name="Sutton G."/>
            <person name="Rogers Y.-H."/>
            <person name="Friedman R."/>
            <person name="Frazier M."/>
            <person name="Venter J.C."/>
        </authorList>
    </citation>
    <scope>NUCLEOTIDE SEQUENCE [LARGE SCALE GENOMIC DNA]</scope>
    <source>
        <strain evidence="6 7">SIR-1</strain>
    </source>
</reference>
<dbReference type="InterPro" id="IPR011936">
    <property type="entry name" value="Myxo_disulph_rpt"/>
</dbReference>
<dbReference type="PROSITE" id="PS51406">
    <property type="entry name" value="FIBRINOGEN_C_2"/>
    <property type="match status" value="1"/>
</dbReference>
<keyword evidence="7" id="KW-1185">Reference proteome</keyword>
<dbReference type="RefSeq" id="WP_006969363.1">
    <property type="nucleotide sequence ID" value="NZ_ABCS01000003.1"/>
</dbReference>
<feature type="compositionally biased region" description="Acidic residues" evidence="4">
    <location>
        <begin position="64"/>
        <end position="74"/>
    </location>
</feature>
<dbReference type="Proteomes" id="UP000005801">
    <property type="component" value="Unassembled WGS sequence"/>
</dbReference>
<protein>
    <submittedName>
        <fullName evidence="6">Putative lipoprotein</fullName>
    </submittedName>
</protein>
<gene>
    <name evidence="6" type="ORF">PPSIR1_39420</name>
</gene>